<protein>
    <recommendedName>
        <fullName evidence="3">PRC-barrel domain containing protein</fullName>
    </recommendedName>
</protein>
<dbReference type="RefSeq" id="WP_209838854.1">
    <property type="nucleotide sequence ID" value="NZ_JAGGJP010000004.1"/>
</dbReference>
<keyword evidence="2" id="KW-1185">Reference proteome</keyword>
<dbReference type="Proteomes" id="UP001596056">
    <property type="component" value="Unassembled WGS sequence"/>
</dbReference>
<accession>A0ABW0SB08</accession>
<evidence type="ECO:0000313" key="1">
    <source>
        <dbReference type="EMBL" id="MFC5566044.1"/>
    </source>
</evidence>
<evidence type="ECO:0000313" key="2">
    <source>
        <dbReference type="Proteomes" id="UP001596056"/>
    </source>
</evidence>
<name>A0ABW0SB08_9RHOB</name>
<dbReference type="Gene3D" id="2.30.30.240">
    <property type="entry name" value="PRC-barrel domain"/>
    <property type="match status" value="1"/>
</dbReference>
<proteinExistence type="predicted"/>
<gene>
    <name evidence="1" type="ORF">ACFPOC_06365</name>
</gene>
<dbReference type="EMBL" id="JBHSNA010000004">
    <property type="protein sequence ID" value="MFC5566044.1"/>
    <property type="molecule type" value="Genomic_DNA"/>
</dbReference>
<reference evidence="2" key="1">
    <citation type="journal article" date="2019" name="Int. J. Syst. Evol. Microbiol.">
        <title>The Global Catalogue of Microorganisms (GCM) 10K type strain sequencing project: providing services to taxonomists for standard genome sequencing and annotation.</title>
        <authorList>
            <consortium name="The Broad Institute Genomics Platform"/>
            <consortium name="The Broad Institute Genome Sequencing Center for Infectious Disease"/>
            <person name="Wu L."/>
            <person name="Ma J."/>
        </authorList>
    </citation>
    <scope>NUCLEOTIDE SEQUENCE [LARGE SCALE GENOMIC DNA]</scope>
    <source>
        <strain evidence="2">KACC 11588</strain>
    </source>
</reference>
<comment type="caution">
    <text evidence="1">The sequence shown here is derived from an EMBL/GenBank/DDBJ whole genome shotgun (WGS) entry which is preliminary data.</text>
</comment>
<sequence>MDHPILGAAALGLAAFSFNGLDGAEPPHDGPAALIGQPLYASDEAIPRHGLPPRAEDLALDALGEVSGLVPGPDGEPRALLVAVGGLWGLGSREVELALDRVHSLRAGDGGTRLVVDLSGAATAPDRPRDL</sequence>
<evidence type="ECO:0008006" key="3">
    <source>
        <dbReference type="Google" id="ProtNLM"/>
    </source>
</evidence>
<organism evidence="1 2">
    <name type="scientific">Rubellimicrobium aerolatum</name>
    <dbReference type="NCBI Taxonomy" id="490979"/>
    <lineage>
        <taxon>Bacteria</taxon>
        <taxon>Pseudomonadati</taxon>
        <taxon>Pseudomonadota</taxon>
        <taxon>Alphaproteobacteria</taxon>
        <taxon>Rhodobacterales</taxon>
        <taxon>Roseobacteraceae</taxon>
        <taxon>Rubellimicrobium</taxon>
    </lineage>
</organism>